<dbReference type="Proteomes" id="UP000799754">
    <property type="component" value="Unassembled WGS sequence"/>
</dbReference>
<accession>A0ACB6RZI5</accession>
<sequence>MTLLFRFGTPVRMKHVAAIAFSATRNWPLADRLLKPLGPNWAKAFEKHCSELLAKKNRSQD</sequence>
<gene>
    <name evidence="1" type="ORF">BU25DRAFT_469576</name>
</gene>
<protein>
    <submittedName>
        <fullName evidence="1">Uncharacterized protein</fullName>
    </submittedName>
</protein>
<name>A0ACB6RZI5_9PLEO</name>
<keyword evidence="2" id="KW-1185">Reference proteome</keyword>
<organism evidence="1 2">
    <name type="scientific">Macroventuria anomochaeta</name>
    <dbReference type="NCBI Taxonomy" id="301207"/>
    <lineage>
        <taxon>Eukaryota</taxon>
        <taxon>Fungi</taxon>
        <taxon>Dikarya</taxon>
        <taxon>Ascomycota</taxon>
        <taxon>Pezizomycotina</taxon>
        <taxon>Dothideomycetes</taxon>
        <taxon>Pleosporomycetidae</taxon>
        <taxon>Pleosporales</taxon>
        <taxon>Pleosporineae</taxon>
        <taxon>Didymellaceae</taxon>
        <taxon>Macroventuria</taxon>
    </lineage>
</organism>
<reference evidence="1" key="1">
    <citation type="journal article" date="2020" name="Stud. Mycol.">
        <title>101 Dothideomycetes genomes: a test case for predicting lifestyles and emergence of pathogens.</title>
        <authorList>
            <person name="Haridas S."/>
            <person name="Albert R."/>
            <person name="Binder M."/>
            <person name="Bloem J."/>
            <person name="Labutti K."/>
            <person name="Salamov A."/>
            <person name="Andreopoulos B."/>
            <person name="Baker S."/>
            <person name="Barry K."/>
            <person name="Bills G."/>
            <person name="Bluhm B."/>
            <person name="Cannon C."/>
            <person name="Castanera R."/>
            <person name="Culley D."/>
            <person name="Daum C."/>
            <person name="Ezra D."/>
            <person name="Gonzalez J."/>
            <person name="Henrissat B."/>
            <person name="Kuo A."/>
            <person name="Liang C."/>
            <person name="Lipzen A."/>
            <person name="Lutzoni F."/>
            <person name="Magnuson J."/>
            <person name="Mondo S."/>
            <person name="Nolan M."/>
            <person name="Ohm R."/>
            <person name="Pangilinan J."/>
            <person name="Park H.-J."/>
            <person name="Ramirez L."/>
            <person name="Alfaro M."/>
            <person name="Sun H."/>
            <person name="Tritt A."/>
            <person name="Yoshinaga Y."/>
            <person name="Zwiers L.-H."/>
            <person name="Turgeon B."/>
            <person name="Goodwin S."/>
            <person name="Spatafora J."/>
            <person name="Crous P."/>
            <person name="Grigoriev I."/>
        </authorList>
    </citation>
    <scope>NUCLEOTIDE SEQUENCE</scope>
    <source>
        <strain evidence="1">CBS 525.71</strain>
    </source>
</reference>
<evidence type="ECO:0000313" key="2">
    <source>
        <dbReference type="Proteomes" id="UP000799754"/>
    </source>
</evidence>
<proteinExistence type="predicted"/>
<comment type="caution">
    <text evidence="1">The sequence shown here is derived from an EMBL/GenBank/DDBJ whole genome shotgun (WGS) entry which is preliminary data.</text>
</comment>
<dbReference type="EMBL" id="MU006718">
    <property type="protein sequence ID" value="KAF2627137.1"/>
    <property type="molecule type" value="Genomic_DNA"/>
</dbReference>
<evidence type="ECO:0000313" key="1">
    <source>
        <dbReference type="EMBL" id="KAF2627137.1"/>
    </source>
</evidence>